<dbReference type="SUPFAM" id="SSF52374">
    <property type="entry name" value="Nucleotidylyl transferase"/>
    <property type="match status" value="1"/>
</dbReference>
<evidence type="ECO:0000256" key="6">
    <source>
        <dbReference type="ARBA" id="ARBA00022917"/>
    </source>
</evidence>
<dbReference type="PANTHER" id="PTHR43740">
    <property type="entry name" value="LEUCYL-TRNA SYNTHETASE"/>
    <property type="match status" value="1"/>
</dbReference>
<dbReference type="PRINTS" id="PR00985">
    <property type="entry name" value="TRNASYNTHLEU"/>
</dbReference>
<dbReference type="Gene3D" id="3.40.50.620">
    <property type="entry name" value="HUPs"/>
    <property type="match status" value="1"/>
</dbReference>
<dbReference type="Gene3D" id="1.10.730.10">
    <property type="entry name" value="Isoleucyl-tRNA Synthetase, Domain 1"/>
    <property type="match status" value="1"/>
</dbReference>
<dbReference type="GO" id="GO:0032543">
    <property type="term" value="P:mitochondrial translation"/>
    <property type="evidence" value="ECO:0007669"/>
    <property type="project" value="TreeGrafter"/>
</dbReference>
<sequence length="245" mass="29442">MSLELPAMTVWRCGVCFWRPRLGIDFSHVWVRGIFSESGVWEQEYRLETRQKVEKWWHSRIQEQYMRDLDQQDSRKKKFYVLSMFPYPSGRLHMGHMRVYTISDTISHFQRMRGHQVLNPMGWDAFGLPAENAAIERNLDPEEWTRSNIQSMREQLDSLGLCFNWEREITTCLSDYYKWTQYLFIKMFQAGLAYQKEAVVNWDPMDETVLADEQVDARGRSWRSGAMIEQKLLKQWFIRTTHYAK</sequence>
<evidence type="ECO:0000313" key="9">
    <source>
        <dbReference type="EMBL" id="TRZ00415.1"/>
    </source>
</evidence>
<dbReference type="AlphaFoldDB" id="A0A553RDZ6"/>
<dbReference type="GO" id="GO:0006429">
    <property type="term" value="P:leucyl-tRNA aminoacylation"/>
    <property type="evidence" value="ECO:0007669"/>
    <property type="project" value="InterPro"/>
</dbReference>
<keyword evidence="5" id="KW-0067">ATP-binding</keyword>
<dbReference type="InterPro" id="IPR002302">
    <property type="entry name" value="Leu-tRNA-ligase"/>
</dbReference>
<evidence type="ECO:0000256" key="4">
    <source>
        <dbReference type="ARBA" id="ARBA00022741"/>
    </source>
</evidence>
<gene>
    <name evidence="9" type="ORF">DNTS_021689</name>
</gene>
<dbReference type="InterPro" id="IPR014729">
    <property type="entry name" value="Rossmann-like_a/b/a_fold"/>
</dbReference>
<accession>A0A553RDZ6</accession>
<keyword evidence="6" id="KW-0648">Protein biosynthesis</keyword>
<dbReference type="OrthoDB" id="15954at2759"/>
<feature type="non-terminal residue" evidence="9">
    <location>
        <position position="245"/>
    </location>
</feature>
<evidence type="ECO:0000256" key="7">
    <source>
        <dbReference type="ARBA" id="ARBA00023146"/>
    </source>
</evidence>
<evidence type="ECO:0000256" key="2">
    <source>
        <dbReference type="ARBA" id="ARBA00013164"/>
    </source>
</evidence>
<evidence type="ECO:0000256" key="1">
    <source>
        <dbReference type="ARBA" id="ARBA00005594"/>
    </source>
</evidence>
<dbReference type="FunFam" id="3.40.50.620:FF:000003">
    <property type="entry name" value="Leucine--tRNA ligase"/>
    <property type="match status" value="1"/>
</dbReference>
<comment type="similarity">
    <text evidence="1">Belongs to the class-I aminoacyl-tRNA synthetase family.</text>
</comment>
<evidence type="ECO:0000256" key="5">
    <source>
        <dbReference type="ARBA" id="ARBA00022840"/>
    </source>
</evidence>
<dbReference type="STRING" id="623744.A0A553RDZ6"/>
<organism evidence="9 10">
    <name type="scientific">Danionella cerebrum</name>
    <dbReference type="NCBI Taxonomy" id="2873325"/>
    <lineage>
        <taxon>Eukaryota</taxon>
        <taxon>Metazoa</taxon>
        <taxon>Chordata</taxon>
        <taxon>Craniata</taxon>
        <taxon>Vertebrata</taxon>
        <taxon>Euteleostomi</taxon>
        <taxon>Actinopterygii</taxon>
        <taxon>Neopterygii</taxon>
        <taxon>Teleostei</taxon>
        <taxon>Ostariophysi</taxon>
        <taxon>Cypriniformes</taxon>
        <taxon>Danionidae</taxon>
        <taxon>Danioninae</taxon>
        <taxon>Danionella</taxon>
    </lineage>
</organism>
<evidence type="ECO:0000259" key="8">
    <source>
        <dbReference type="Pfam" id="PF00133"/>
    </source>
</evidence>
<dbReference type="PANTHER" id="PTHR43740:SF2">
    <property type="entry name" value="LEUCINE--TRNA LIGASE, MITOCHONDRIAL"/>
    <property type="match status" value="1"/>
</dbReference>
<dbReference type="GO" id="GO:0005739">
    <property type="term" value="C:mitochondrion"/>
    <property type="evidence" value="ECO:0007669"/>
    <property type="project" value="TreeGrafter"/>
</dbReference>
<dbReference type="Proteomes" id="UP000316079">
    <property type="component" value="Unassembled WGS sequence"/>
</dbReference>
<evidence type="ECO:0000313" key="10">
    <source>
        <dbReference type="Proteomes" id="UP000316079"/>
    </source>
</evidence>
<proteinExistence type="inferred from homology"/>
<dbReference type="GO" id="GO:0004823">
    <property type="term" value="F:leucine-tRNA ligase activity"/>
    <property type="evidence" value="ECO:0007669"/>
    <property type="project" value="UniProtKB-EC"/>
</dbReference>
<dbReference type="EMBL" id="SRMA01024435">
    <property type="protein sequence ID" value="TRZ00415.1"/>
    <property type="molecule type" value="Genomic_DNA"/>
</dbReference>
<dbReference type="PROSITE" id="PS00178">
    <property type="entry name" value="AA_TRNA_LIGASE_I"/>
    <property type="match status" value="1"/>
</dbReference>
<dbReference type="EC" id="6.1.1.4" evidence="2"/>
<name>A0A553RDZ6_9TELE</name>
<keyword evidence="3" id="KW-0436">Ligase</keyword>
<dbReference type="InterPro" id="IPR002300">
    <property type="entry name" value="aa-tRNA-synth_Ia"/>
</dbReference>
<keyword evidence="4" id="KW-0547">Nucleotide-binding</keyword>
<dbReference type="GO" id="GO:0005524">
    <property type="term" value="F:ATP binding"/>
    <property type="evidence" value="ECO:0007669"/>
    <property type="project" value="UniProtKB-KW"/>
</dbReference>
<protein>
    <recommendedName>
        <fullName evidence="2">leucine--tRNA ligase</fullName>
        <ecNumber evidence="2">6.1.1.4</ecNumber>
    </recommendedName>
</protein>
<reference evidence="9 10" key="1">
    <citation type="journal article" date="2019" name="Sci. Data">
        <title>Hybrid genome assembly and annotation of Danionella translucida.</title>
        <authorList>
            <person name="Kadobianskyi M."/>
            <person name="Schulze L."/>
            <person name="Schuelke M."/>
            <person name="Judkewitz B."/>
        </authorList>
    </citation>
    <scope>NUCLEOTIDE SEQUENCE [LARGE SCALE GENOMIC DNA]</scope>
    <source>
        <strain evidence="9 10">Bolton</strain>
    </source>
</reference>
<feature type="domain" description="Aminoacyl-tRNA synthetase class Ia" evidence="8">
    <location>
        <begin position="55"/>
        <end position="242"/>
    </location>
</feature>
<dbReference type="InterPro" id="IPR001412">
    <property type="entry name" value="aa-tRNA-synth_I_CS"/>
</dbReference>
<keyword evidence="10" id="KW-1185">Reference proteome</keyword>
<evidence type="ECO:0000256" key="3">
    <source>
        <dbReference type="ARBA" id="ARBA00022598"/>
    </source>
</evidence>
<comment type="caution">
    <text evidence="9">The sequence shown here is derived from an EMBL/GenBank/DDBJ whole genome shotgun (WGS) entry which is preliminary data.</text>
</comment>
<keyword evidence="7" id="KW-0030">Aminoacyl-tRNA synthetase</keyword>
<dbReference type="Pfam" id="PF00133">
    <property type="entry name" value="tRNA-synt_1"/>
    <property type="match status" value="1"/>
</dbReference>